<evidence type="ECO:0000313" key="10">
    <source>
        <dbReference type="EMBL" id="MDT0606220.1"/>
    </source>
</evidence>
<dbReference type="Pfam" id="PF13715">
    <property type="entry name" value="CarbopepD_reg_2"/>
    <property type="match status" value="1"/>
</dbReference>
<keyword evidence="11" id="KW-1185">Reference proteome</keyword>
<sequence>MKQLFLFIGLLATISSFGQGVISGTVLDKTSQEAIPYANVVVKSGDVITTGGITKANGTFEISDVAFGTYAVEVQFIGYKTLITNVTLSKTNKKLSLERLYIEEDAVALESVEVVAERSTIEQKIDRKVINIGKDLTTAGASASDIMGNIPSVSVDQDGQISFRGNENVRILVDGKPTNISSSELLQQIPSTSIKTIELITNPSAKYNPEGMSGIINITLKKNASLGFNGSINMGITFGRKTRYNNSLNLNYRAGKVNFYGSYGNRLGKDITDGEIVRFREGTGQFIESIGDRTSHLFKFGLDYFINDKNTFSVYTNQNKFDVVLDATRNILFFNDPSADFNQFDLTNRDNTNATYNADFKHEFTKEGHSLELELDYDALESDTNNDFDFNGATPIANYDEFIDDTRSNTTINLDYVNPISENSTLEIGMETRLRRTENTYITDRLDFADSDFRYDRDIHSFYTTFSQQLNKWQYNIGLRLEDYNVDTEFNEVGQAQFTFTDKLFNVYPSGFLKYSPDEARKNSYQLSFSRRIDRPSLNQINPIRQLSTPQVIITGNPSLVPQFTNSVELNYSRKLNKASFTIGGFYRRINDEINRRGFFDEDNPTVLIIDYDNFDSNSAYGFEFSSNYRPTNWWSLNGSFDVYSRTQKGVIEGESVEVNNTLMNAKVNNSFKATKAVTFQLFTFYSGPQEILQYELKENFFMNLGARYSFAQGKGTFSLNFTDIFRSQRFAFRTFRTVFQEGQFLRDSRTLYAGLAYRFGSGKNKSVKRKKRDKNEKADKLL</sequence>
<dbReference type="InterPro" id="IPR008969">
    <property type="entry name" value="CarboxyPept-like_regulatory"/>
</dbReference>
<accession>A0ABU3A7R8</accession>
<keyword evidence="4 7" id="KW-0812">Transmembrane</keyword>
<comment type="caution">
    <text evidence="10">The sequence shown here is derived from an EMBL/GenBank/DDBJ whole genome shotgun (WGS) entry which is preliminary data.</text>
</comment>
<keyword evidence="6 7" id="KW-0998">Cell outer membrane</keyword>
<evidence type="ECO:0000256" key="2">
    <source>
        <dbReference type="ARBA" id="ARBA00022448"/>
    </source>
</evidence>
<evidence type="ECO:0000256" key="6">
    <source>
        <dbReference type="ARBA" id="ARBA00023237"/>
    </source>
</evidence>
<proteinExistence type="inferred from homology"/>
<dbReference type="Gene3D" id="2.40.170.20">
    <property type="entry name" value="TonB-dependent receptor, beta-barrel domain"/>
    <property type="match status" value="1"/>
</dbReference>
<organism evidence="10 11">
    <name type="scientific">Croceitalea rosinachiae</name>
    <dbReference type="NCBI Taxonomy" id="3075596"/>
    <lineage>
        <taxon>Bacteria</taxon>
        <taxon>Pseudomonadati</taxon>
        <taxon>Bacteroidota</taxon>
        <taxon>Flavobacteriia</taxon>
        <taxon>Flavobacteriales</taxon>
        <taxon>Flavobacteriaceae</taxon>
        <taxon>Croceitalea</taxon>
    </lineage>
</organism>
<dbReference type="Gene3D" id="2.60.40.1120">
    <property type="entry name" value="Carboxypeptidase-like, regulatory domain"/>
    <property type="match status" value="1"/>
</dbReference>
<evidence type="ECO:0000256" key="4">
    <source>
        <dbReference type="ARBA" id="ARBA00022692"/>
    </source>
</evidence>
<keyword evidence="3 7" id="KW-1134">Transmembrane beta strand</keyword>
<dbReference type="PROSITE" id="PS52016">
    <property type="entry name" value="TONB_DEPENDENT_REC_3"/>
    <property type="match status" value="1"/>
</dbReference>
<dbReference type="EMBL" id="JAVRHR010000001">
    <property type="protein sequence ID" value="MDT0606220.1"/>
    <property type="molecule type" value="Genomic_DNA"/>
</dbReference>
<dbReference type="Proteomes" id="UP001255246">
    <property type="component" value="Unassembled WGS sequence"/>
</dbReference>
<evidence type="ECO:0000256" key="7">
    <source>
        <dbReference type="PROSITE-ProRule" id="PRU01360"/>
    </source>
</evidence>
<keyword evidence="5 7" id="KW-0472">Membrane</keyword>
<dbReference type="Gene3D" id="2.170.130.10">
    <property type="entry name" value="TonB-dependent receptor, plug domain"/>
    <property type="match status" value="1"/>
</dbReference>
<keyword evidence="10" id="KW-0675">Receptor</keyword>
<comment type="similarity">
    <text evidence="7">Belongs to the TonB-dependent receptor family.</text>
</comment>
<evidence type="ECO:0000256" key="8">
    <source>
        <dbReference type="SAM" id="SignalP"/>
    </source>
</evidence>
<dbReference type="Pfam" id="PF14905">
    <property type="entry name" value="OMP_b-brl_3"/>
    <property type="match status" value="1"/>
</dbReference>
<protein>
    <submittedName>
        <fullName evidence="10">TonB-dependent receptor</fullName>
    </submittedName>
</protein>
<evidence type="ECO:0000256" key="5">
    <source>
        <dbReference type="ARBA" id="ARBA00023136"/>
    </source>
</evidence>
<dbReference type="InterPro" id="IPR041700">
    <property type="entry name" value="OMP_b-brl_3"/>
</dbReference>
<gene>
    <name evidence="10" type="ORF">RM706_04225</name>
</gene>
<evidence type="ECO:0000313" key="11">
    <source>
        <dbReference type="Proteomes" id="UP001255246"/>
    </source>
</evidence>
<keyword evidence="8" id="KW-0732">Signal</keyword>
<feature type="signal peptide" evidence="8">
    <location>
        <begin position="1"/>
        <end position="18"/>
    </location>
</feature>
<feature type="domain" description="Outer membrane protein beta-barrel" evidence="9">
    <location>
        <begin position="362"/>
        <end position="758"/>
    </location>
</feature>
<feature type="chain" id="PRO_5046510968" evidence="8">
    <location>
        <begin position="19"/>
        <end position="783"/>
    </location>
</feature>
<comment type="subcellular location">
    <subcellularLocation>
        <location evidence="1 7">Cell outer membrane</location>
        <topology evidence="1 7">Multi-pass membrane protein</topology>
    </subcellularLocation>
</comment>
<dbReference type="SUPFAM" id="SSF49464">
    <property type="entry name" value="Carboxypeptidase regulatory domain-like"/>
    <property type="match status" value="1"/>
</dbReference>
<evidence type="ECO:0000259" key="9">
    <source>
        <dbReference type="Pfam" id="PF14905"/>
    </source>
</evidence>
<dbReference type="SUPFAM" id="SSF56935">
    <property type="entry name" value="Porins"/>
    <property type="match status" value="1"/>
</dbReference>
<reference evidence="10 11" key="1">
    <citation type="submission" date="2023-09" db="EMBL/GenBank/DDBJ databases">
        <authorList>
            <person name="Rey-Velasco X."/>
        </authorList>
    </citation>
    <scope>NUCLEOTIDE SEQUENCE [LARGE SCALE GENOMIC DNA]</scope>
    <source>
        <strain evidence="10 11">F388</strain>
    </source>
</reference>
<name>A0ABU3A7R8_9FLAO</name>
<evidence type="ECO:0000256" key="1">
    <source>
        <dbReference type="ARBA" id="ARBA00004571"/>
    </source>
</evidence>
<evidence type="ECO:0000256" key="3">
    <source>
        <dbReference type="ARBA" id="ARBA00022452"/>
    </source>
</evidence>
<keyword evidence="2 7" id="KW-0813">Transport</keyword>
<dbReference type="InterPro" id="IPR039426">
    <property type="entry name" value="TonB-dep_rcpt-like"/>
</dbReference>
<dbReference type="RefSeq" id="WP_311349779.1">
    <property type="nucleotide sequence ID" value="NZ_JAVRHR010000001.1"/>
</dbReference>
<dbReference type="InterPro" id="IPR036942">
    <property type="entry name" value="Beta-barrel_TonB_sf"/>
</dbReference>
<dbReference type="InterPro" id="IPR037066">
    <property type="entry name" value="Plug_dom_sf"/>
</dbReference>